<feature type="domain" description="Fucolectin tachylectin-4 pentraxin-1" evidence="10">
    <location>
        <begin position="704"/>
        <end position="845"/>
    </location>
</feature>
<evidence type="ECO:0000256" key="1">
    <source>
        <dbReference type="ARBA" id="ARBA00002219"/>
    </source>
</evidence>
<dbReference type="SMART" id="SM00607">
    <property type="entry name" value="FTP"/>
    <property type="match status" value="6"/>
</dbReference>
<dbReference type="Gene3D" id="2.60.120.260">
    <property type="entry name" value="Galactose-binding domain-like"/>
    <property type="match status" value="6"/>
</dbReference>
<feature type="domain" description="Fucolectin tachylectin-4 pentraxin-1" evidence="10">
    <location>
        <begin position="556"/>
        <end position="702"/>
    </location>
</feature>
<dbReference type="Pfam" id="PF22633">
    <property type="entry name" value="F5_F8_type_C_2"/>
    <property type="match status" value="6"/>
</dbReference>
<evidence type="ECO:0000313" key="11">
    <source>
        <dbReference type="EMBL" id="TNN34894.1"/>
    </source>
</evidence>
<dbReference type="GO" id="GO:0001868">
    <property type="term" value="P:regulation of complement activation, lectin pathway"/>
    <property type="evidence" value="ECO:0007669"/>
    <property type="project" value="UniProtKB-ARBA"/>
</dbReference>
<evidence type="ECO:0000313" key="12">
    <source>
        <dbReference type="Proteomes" id="UP000314294"/>
    </source>
</evidence>
<keyword evidence="9" id="KW-1015">Disulfide bond</keyword>
<feature type="domain" description="Fucolectin tachylectin-4 pentraxin-1" evidence="10">
    <location>
        <begin position="275"/>
        <end position="419"/>
    </location>
</feature>
<dbReference type="PANTHER" id="PTHR45713:SF8">
    <property type="entry name" value="SI:CH211-215K15.4"/>
    <property type="match status" value="1"/>
</dbReference>
<dbReference type="OrthoDB" id="547680at2759"/>
<keyword evidence="7" id="KW-0430">Lectin</keyword>
<evidence type="ECO:0000256" key="7">
    <source>
        <dbReference type="ARBA" id="ARBA00022734"/>
    </source>
</evidence>
<dbReference type="InterPro" id="IPR051941">
    <property type="entry name" value="BG_Antigen-Binding_Lectin"/>
</dbReference>
<feature type="domain" description="Fucolectin tachylectin-4 pentraxin-1" evidence="10">
    <location>
        <begin position="15"/>
        <end position="157"/>
    </location>
</feature>
<organism evidence="11 12">
    <name type="scientific">Liparis tanakae</name>
    <name type="common">Tanaka's snailfish</name>
    <dbReference type="NCBI Taxonomy" id="230148"/>
    <lineage>
        <taxon>Eukaryota</taxon>
        <taxon>Metazoa</taxon>
        <taxon>Chordata</taxon>
        <taxon>Craniata</taxon>
        <taxon>Vertebrata</taxon>
        <taxon>Euteleostomi</taxon>
        <taxon>Actinopterygii</taxon>
        <taxon>Neopterygii</taxon>
        <taxon>Teleostei</taxon>
        <taxon>Neoteleostei</taxon>
        <taxon>Acanthomorphata</taxon>
        <taxon>Eupercaria</taxon>
        <taxon>Perciformes</taxon>
        <taxon>Cottioidei</taxon>
        <taxon>Cottales</taxon>
        <taxon>Liparidae</taxon>
        <taxon>Liparis</taxon>
    </lineage>
</organism>
<comment type="similarity">
    <text evidence="3">Belongs to the fucolectin family.</text>
</comment>
<dbReference type="GO" id="GO:0046872">
    <property type="term" value="F:metal ion binding"/>
    <property type="evidence" value="ECO:0007669"/>
    <property type="project" value="UniProtKB-KW"/>
</dbReference>
<dbReference type="AlphaFoldDB" id="A0A4Z2F2I2"/>
<comment type="subcellular location">
    <subcellularLocation>
        <location evidence="2">Secreted</location>
    </subcellularLocation>
</comment>
<dbReference type="GO" id="GO:0042806">
    <property type="term" value="F:fucose binding"/>
    <property type="evidence" value="ECO:0007669"/>
    <property type="project" value="UniProtKB-ARBA"/>
</dbReference>
<evidence type="ECO:0000256" key="6">
    <source>
        <dbReference type="ARBA" id="ARBA00022723"/>
    </source>
</evidence>
<proteinExistence type="inferred from homology"/>
<gene>
    <name evidence="11" type="primary">FUCL_3</name>
    <name evidence="11" type="ORF">EYF80_054943</name>
</gene>
<keyword evidence="12" id="KW-1185">Reference proteome</keyword>
<accession>A0A4Z2F2I2</accession>
<keyword evidence="8" id="KW-0106">Calcium</keyword>
<evidence type="ECO:0000259" key="10">
    <source>
        <dbReference type="SMART" id="SM00607"/>
    </source>
</evidence>
<evidence type="ECO:0000256" key="5">
    <source>
        <dbReference type="ARBA" id="ARBA00022525"/>
    </source>
</evidence>
<evidence type="ECO:0000256" key="3">
    <source>
        <dbReference type="ARBA" id="ARBA00010147"/>
    </source>
</evidence>
<keyword evidence="5" id="KW-0964">Secreted</keyword>
<reference evidence="11 12" key="1">
    <citation type="submission" date="2019-03" db="EMBL/GenBank/DDBJ databases">
        <title>First draft genome of Liparis tanakae, snailfish: a comprehensive survey of snailfish specific genes.</title>
        <authorList>
            <person name="Kim W."/>
            <person name="Song I."/>
            <person name="Jeong J.-H."/>
            <person name="Kim D."/>
            <person name="Kim S."/>
            <person name="Ryu S."/>
            <person name="Song J.Y."/>
            <person name="Lee S.K."/>
        </authorList>
    </citation>
    <scope>NUCLEOTIDE SEQUENCE [LARGE SCALE GENOMIC DNA]</scope>
    <source>
        <tissue evidence="11">Muscle</tissue>
    </source>
</reference>
<comment type="subunit">
    <text evidence="4">Homotrimer.</text>
</comment>
<dbReference type="InterPro" id="IPR006585">
    <property type="entry name" value="FTP1"/>
</dbReference>
<comment type="function">
    <text evidence="1">Acts as a defensive agent. Recognizes blood group fucosylated oligosaccharides including A, B, H and Lewis B-type antigens. Does not recognize Lewis A antigen and has low affinity for monovalent haptens.</text>
</comment>
<evidence type="ECO:0000256" key="8">
    <source>
        <dbReference type="ARBA" id="ARBA00022837"/>
    </source>
</evidence>
<dbReference type="PANTHER" id="PTHR45713">
    <property type="entry name" value="FTP DOMAIN-CONTAINING PROTEIN"/>
    <property type="match status" value="1"/>
</dbReference>
<feature type="domain" description="Fucolectin tachylectin-4 pentraxin-1" evidence="10">
    <location>
        <begin position="442"/>
        <end position="554"/>
    </location>
</feature>
<dbReference type="GO" id="GO:0010185">
    <property type="term" value="P:regulation of cellular defense response"/>
    <property type="evidence" value="ECO:0007669"/>
    <property type="project" value="UniProtKB-ARBA"/>
</dbReference>
<evidence type="ECO:0000256" key="2">
    <source>
        <dbReference type="ARBA" id="ARBA00004613"/>
    </source>
</evidence>
<sequence length="845" mass="92862">MLCEVEVYGYRAPTGENLALGGKASQSSLYAHGMASIAIDGNPNPKFELGSCTHTDNEINPWWRLDLGVTHKVFSVKITNRDAYSDRLNRAEIRIGDSMENYGNNNPRCAVIYSIPPGGVKEFQCNGMDGRYVNVVIPRKDVLTLCEVEVIMNPSVFVLLLLLETCSVSTYENVALRGKATQSDRLDHVFGAASSAIDGNRDSNFGSGSCTHTDEESNPWWRVDLLESYFVTSIVVINRADCCSDRLNGAEIHIGDSLKDNGAANPMKNSHALRRENLALGGKASQSSLYEYRVAYNAIDGNPNPKFEDGSCTHTKNTINPWWRLDLRVTHKVFSVKMTNRHRVPERLNGAEIRIGDSMENYGNDNPRCAVIDSIPPGGVKEFQCGGMDGRYVNVVIPRQEYLTLCEVEVSLFVALLGNGLPETARPIPEEIRVSWKTPQPRENLAIEGKASQSSLYGFGVASNAIDGNPNGMWEVGSCTHTNRETNPWWRLDLRVTHKVFSVKIANREGNSERLNGAEIRIGDSIENYGNNNPRIMNPSVFVLLLLLETCSVSTYENVALRGRATQSDRYDHVFGDASSAIDGNRDSTFGSGSCTHTDEESNPWWRVDLLESYIVTSVVVINRADCCSDRLDGAEIHIGDSLTDNGAANPIVGTIPATNSDQPFTLAFTEGVMGRHLTVLLPGSGKTLTLCEVEVYGYRAPTGENLALGGKASQSSQFEFGAASNAIDGNPNAGWHGGSCSHTYQDINPWWRLDLRVTHKVFSVKITNREGVPERLNGAEIRIGDSMENYGNDNPRCAVIDSIPSGGVKEFQCGGMDGRFVNVVIPRQEYLTLCELEVYGSRLD</sequence>
<comment type="caution">
    <text evidence="11">The sequence shown here is derived from an EMBL/GenBank/DDBJ whole genome shotgun (WGS) entry which is preliminary data.</text>
</comment>
<name>A0A4Z2F2I2_9TELE</name>
<dbReference type="Proteomes" id="UP000314294">
    <property type="component" value="Unassembled WGS sequence"/>
</dbReference>
<dbReference type="EMBL" id="SRLO01001871">
    <property type="protein sequence ID" value="TNN34894.1"/>
    <property type="molecule type" value="Genomic_DNA"/>
</dbReference>
<dbReference type="SUPFAM" id="SSF49785">
    <property type="entry name" value="Galactose-binding domain-like"/>
    <property type="match status" value="6"/>
</dbReference>
<dbReference type="SMR" id="A0A4Z2F2I2"/>
<keyword evidence="6" id="KW-0479">Metal-binding</keyword>
<dbReference type="InterPro" id="IPR008979">
    <property type="entry name" value="Galactose-bd-like_sf"/>
</dbReference>
<protein>
    <submittedName>
        <fullName evidence="11">Fucolectin</fullName>
    </submittedName>
</protein>
<dbReference type="GO" id="GO:0005576">
    <property type="term" value="C:extracellular region"/>
    <property type="evidence" value="ECO:0007669"/>
    <property type="project" value="UniProtKB-SubCell"/>
</dbReference>
<evidence type="ECO:0000256" key="9">
    <source>
        <dbReference type="ARBA" id="ARBA00023157"/>
    </source>
</evidence>
<feature type="domain" description="Fucolectin tachylectin-4 pentraxin-1" evidence="10">
    <location>
        <begin position="171"/>
        <end position="274"/>
    </location>
</feature>
<evidence type="ECO:0000256" key="4">
    <source>
        <dbReference type="ARBA" id="ARBA00011233"/>
    </source>
</evidence>